<feature type="compositionally biased region" description="Low complexity" evidence="2">
    <location>
        <begin position="354"/>
        <end position="370"/>
    </location>
</feature>
<evidence type="ECO:0000259" key="3">
    <source>
        <dbReference type="PROSITE" id="PS51072"/>
    </source>
</evidence>
<keyword evidence="5" id="KW-1185">Reference proteome</keyword>
<dbReference type="Proteomes" id="UP000094565">
    <property type="component" value="Chromosome 3"/>
</dbReference>
<dbReference type="InterPro" id="IPR028565">
    <property type="entry name" value="MHD"/>
</dbReference>
<dbReference type="EMBL" id="CP014586">
    <property type="protein sequence ID" value="ANZ76968.1"/>
    <property type="molecule type" value="Genomic_DNA"/>
</dbReference>
<feature type="compositionally biased region" description="Polar residues" evidence="2">
    <location>
        <begin position="441"/>
        <end position="463"/>
    </location>
</feature>
<evidence type="ECO:0000256" key="1">
    <source>
        <dbReference type="SAM" id="Coils"/>
    </source>
</evidence>
<dbReference type="Gene3D" id="1.20.1270.60">
    <property type="entry name" value="Arfaptin homology (AH) domain/BAR domain"/>
    <property type="match status" value="1"/>
</dbReference>
<dbReference type="AlphaFoldDB" id="A0A1B2JGM8"/>
<evidence type="ECO:0000256" key="2">
    <source>
        <dbReference type="SAM" id="MobiDB-lite"/>
    </source>
</evidence>
<reference evidence="4 5" key="1">
    <citation type="submission" date="2016-02" db="EMBL/GenBank/DDBJ databases">
        <title>Comparative genomic and transcriptomic foundation for Pichia pastoris.</title>
        <authorList>
            <person name="Love K.R."/>
            <person name="Shah K.A."/>
            <person name="Whittaker C.A."/>
            <person name="Wu J."/>
            <person name="Bartlett M.C."/>
            <person name="Ma D."/>
            <person name="Leeson R.L."/>
            <person name="Priest M."/>
            <person name="Young S.K."/>
            <person name="Love J.C."/>
        </authorList>
    </citation>
    <scope>NUCLEOTIDE SEQUENCE [LARGE SCALE GENOMIC DNA]</scope>
    <source>
        <strain evidence="4 5">ATCC 28485</strain>
    </source>
</reference>
<feature type="compositionally biased region" description="Polar residues" evidence="2">
    <location>
        <begin position="407"/>
        <end position="416"/>
    </location>
</feature>
<feature type="compositionally biased region" description="Basic and acidic residues" evidence="2">
    <location>
        <begin position="377"/>
        <end position="406"/>
    </location>
</feature>
<feature type="coiled-coil region" evidence="1">
    <location>
        <begin position="136"/>
        <end position="170"/>
    </location>
</feature>
<organism evidence="4 5">
    <name type="scientific">Komagataella pastoris</name>
    <name type="common">Yeast</name>
    <name type="synonym">Pichia pastoris</name>
    <dbReference type="NCBI Taxonomy" id="4922"/>
    <lineage>
        <taxon>Eukaryota</taxon>
        <taxon>Fungi</taxon>
        <taxon>Dikarya</taxon>
        <taxon>Ascomycota</taxon>
        <taxon>Saccharomycotina</taxon>
        <taxon>Pichiomycetes</taxon>
        <taxon>Pichiales</taxon>
        <taxon>Pichiaceae</taxon>
        <taxon>Komagataella</taxon>
    </lineage>
</organism>
<dbReference type="InterPro" id="IPR018808">
    <property type="entry name" value="Muniscin_C"/>
</dbReference>
<feature type="region of interest" description="Disordered" evidence="2">
    <location>
        <begin position="244"/>
        <end position="546"/>
    </location>
</feature>
<proteinExistence type="predicted"/>
<dbReference type="PROSITE" id="PS51072">
    <property type="entry name" value="MHD"/>
    <property type="match status" value="1"/>
</dbReference>
<sequence length="882" mass="97350">MSEERSNYSSTILVSKPPKEAIECLVLRHTQVTNINKDLAQWLSDYHKIKKQFANSLNSLLARGNGLFEKRNDVYHNDLVNAMGLLHPLWMSVYSEVGMEYKAAEGGCRRLLSEIVKPIRTFNQDFDSSLDSLNTLEDLATNIDELNASKKLKESEKERLNELNDEWSSKAPYLFEIFESYDYNRLIMLKDAFTNFETNVQDNIQLYQKQNEQGLQLTLNFNPDDEISRFSTDACSKEILLPSKKRKDSRTAVDHTDVESQGTHKTSRSSKLLGKLGSHNQDHHSGFSNREAPSAPKTAPAPSTEPLGFNGKFTSKSAKEPSSKNHKLRSKVGSIFGRKKKSKNLNSEMGTIAESTSSSFVSTNRSESSVNVGRRTTTREQTHLSREVTLNDKGAVEHPSENKQERPSSIQISRENSVAAPKSEIKQLGVQPQIPKAAQDNYVSSAETSSPGSPIKLQQSSPQYEKPSSLYSFEPLQPKKQQQNQQPPQQEQQQEQKENSTQLSYGVTQPPAPPTSRHTYTSESALNPPRSSHGAVPPPPVPRNNQRVQSHLFHDLPQARQPSFASTVATNNEDVSSVRIGGAGIAVQNTGSSSIKPNLTGTSGGSPFQHPSLRAPGLNASIAEVINASFKDGVKTRSSIVGEVAFSYITDPANSTLPSNINFTLQNSKKQADKFLLNNEILRQHAENSFTITDVQQIQFQTLGAVKYLLNDIAAPIVVVPTWKFEEHQASVIISVRLSPELLATLPEDFKGLTLTNFSLSVSIKGAQATSAATKPQGSFNKEKNRIAWSFSNPVTLTANNEERLIARFMTSGLAQEADTGCLVKFVINDDFGTRLVDSGFTLQYQEVTNDPFSSSDNVSSGEWKPVHELKTLVAGTYSGSA</sequence>
<feature type="compositionally biased region" description="Low complexity" evidence="2">
    <location>
        <begin position="478"/>
        <end position="493"/>
    </location>
</feature>
<feature type="compositionally biased region" description="Basic and acidic residues" evidence="2">
    <location>
        <begin position="249"/>
        <end position="258"/>
    </location>
</feature>
<feature type="compositionally biased region" description="Polar residues" evidence="2">
    <location>
        <begin position="516"/>
        <end position="525"/>
    </location>
</feature>
<dbReference type="OrthoDB" id="331602at2759"/>
<gene>
    <name evidence="4" type="primary">SYP1</name>
    <name evidence="4" type="ORF">ATY40_BA7503651</name>
</gene>
<evidence type="ECO:0000313" key="5">
    <source>
        <dbReference type="Proteomes" id="UP000094565"/>
    </source>
</evidence>
<dbReference type="CDD" id="cd09264">
    <property type="entry name" value="AP_Syp1_MHD"/>
    <property type="match status" value="1"/>
</dbReference>
<feature type="compositionally biased region" description="Low complexity" evidence="2">
    <location>
        <begin position="291"/>
        <end position="306"/>
    </location>
</feature>
<accession>A0A1B2JGM8</accession>
<protein>
    <submittedName>
        <fullName evidence="4">BA75_03651T0</fullName>
    </submittedName>
</protein>
<feature type="domain" description="MHD" evidence="3">
    <location>
        <begin position="615"/>
        <end position="875"/>
    </location>
</feature>
<name>A0A1B2JGM8_PICPA</name>
<dbReference type="InterPro" id="IPR027267">
    <property type="entry name" value="AH/BAR_dom_sf"/>
</dbReference>
<dbReference type="InterPro" id="IPR049609">
    <property type="entry name" value="Syp1-like_MHD"/>
</dbReference>
<evidence type="ECO:0000313" key="4">
    <source>
        <dbReference type="EMBL" id="ANZ76968.1"/>
    </source>
</evidence>
<keyword evidence="1" id="KW-0175">Coiled coil</keyword>
<dbReference type="Pfam" id="PF10291">
    <property type="entry name" value="muHD"/>
    <property type="match status" value="1"/>
</dbReference>
<dbReference type="SUPFAM" id="SSF103657">
    <property type="entry name" value="BAR/IMD domain-like"/>
    <property type="match status" value="1"/>
</dbReference>
<feature type="compositionally biased region" description="Low complexity" evidence="2">
    <location>
        <begin position="269"/>
        <end position="278"/>
    </location>
</feature>